<gene>
    <name evidence="3" type="ORF">BDV34DRAFT_226062</name>
</gene>
<evidence type="ECO:0000313" key="4">
    <source>
        <dbReference type="Proteomes" id="UP000326532"/>
    </source>
</evidence>
<dbReference type="EMBL" id="ML734976">
    <property type="protein sequence ID" value="KAB8204819.1"/>
    <property type="molecule type" value="Genomic_DNA"/>
</dbReference>
<reference evidence="3 4" key="1">
    <citation type="submission" date="2019-04" db="EMBL/GenBank/DDBJ databases">
        <title>Fungal friends and foes A comparative genomics study of 23 Aspergillus species from section Flavi.</title>
        <authorList>
            <consortium name="DOE Joint Genome Institute"/>
            <person name="Kjaerbolling I."/>
            <person name="Vesth T.C."/>
            <person name="Frisvad J.C."/>
            <person name="Nybo J.L."/>
            <person name="Theobald S."/>
            <person name="Kildgaard S."/>
            <person name="Petersen T.I."/>
            <person name="Kuo A."/>
            <person name="Sato A."/>
            <person name="Lyhne E.K."/>
            <person name="Kogle M.E."/>
            <person name="Wiebenga A."/>
            <person name="Kun R.S."/>
            <person name="Lubbers R.J."/>
            <person name="Makela M.R."/>
            <person name="Barry K."/>
            <person name="Chovatia M."/>
            <person name="Clum A."/>
            <person name="Daum C."/>
            <person name="Haridas S."/>
            <person name="He G."/>
            <person name="LaButti K."/>
            <person name="Lipzen A."/>
            <person name="Mondo S."/>
            <person name="Pangilinan J."/>
            <person name="Riley R."/>
            <person name="Salamov A."/>
            <person name="Simmons B.A."/>
            <person name="Magnuson J.K."/>
            <person name="Henrissat B."/>
            <person name="Mortensen U.H."/>
            <person name="Larsen T.O."/>
            <person name="De vries R.P."/>
            <person name="Grigoriev I.V."/>
            <person name="Machida M."/>
            <person name="Baker S.E."/>
            <person name="Andersen M.R."/>
        </authorList>
    </citation>
    <scope>NUCLEOTIDE SEQUENCE [LARGE SCALE GENOMIC DNA]</scope>
    <source>
        <strain evidence="3 4">CBS 117618</strain>
    </source>
</reference>
<dbReference type="SUPFAM" id="SSF50370">
    <property type="entry name" value="Ricin B-like lectins"/>
    <property type="match status" value="1"/>
</dbReference>
<dbReference type="Proteomes" id="UP000326532">
    <property type="component" value="Unassembled WGS sequence"/>
</dbReference>
<keyword evidence="2" id="KW-0732">Signal</keyword>
<dbReference type="VEuPathDB" id="FungiDB:BDV34DRAFT_226062"/>
<proteinExistence type="predicted"/>
<keyword evidence="4" id="KW-1185">Reference proteome</keyword>
<sequence length="250" mass="26778">MKTFLALGALAALCQSAFSLEEGRYTIASVSLPTNPALTDLLPDTPLTFLPSLGLQTQTWTFENADAEGDFYIQSANGGNLNCGTNEGSFCESEGAPEVFTVELVGDNTYRLVSKGSGYYLSVVGNLLQLATDDTSPKEHQAKHGHGRLNLVFQDPYGLTGTCFTEGYAVEKGPAQPDSPGTEGNGFDNIRPSSNTTINCRKPRGSADAWKRGFPPLKEQSLANGLHGLKATDERHTPCTTLHLPSTVYL</sequence>
<dbReference type="AlphaFoldDB" id="A0A5N6DID6"/>
<feature type="chain" id="PRO_5024908575" evidence="2">
    <location>
        <begin position="20"/>
        <end position="250"/>
    </location>
</feature>
<feature type="signal peptide" evidence="2">
    <location>
        <begin position="1"/>
        <end position="19"/>
    </location>
</feature>
<protein>
    <submittedName>
        <fullName evidence="3">Uncharacterized protein</fullName>
    </submittedName>
</protein>
<dbReference type="CDD" id="cd00161">
    <property type="entry name" value="beta-trefoil_Ricin-like"/>
    <property type="match status" value="1"/>
</dbReference>
<name>A0A5N6DID6_ASPPA</name>
<feature type="region of interest" description="Disordered" evidence="1">
    <location>
        <begin position="173"/>
        <end position="213"/>
    </location>
</feature>
<evidence type="ECO:0000256" key="2">
    <source>
        <dbReference type="SAM" id="SignalP"/>
    </source>
</evidence>
<dbReference type="InterPro" id="IPR035992">
    <property type="entry name" value="Ricin_B-like_lectins"/>
</dbReference>
<evidence type="ECO:0000256" key="1">
    <source>
        <dbReference type="SAM" id="MobiDB-lite"/>
    </source>
</evidence>
<evidence type="ECO:0000313" key="3">
    <source>
        <dbReference type="EMBL" id="KAB8204819.1"/>
    </source>
</evidence>
<dbReference type="Gene3D" id="2.80.10.50">
    <property type="match status" value="1"/>
</dbReference>
<accession>A0A5N6DID6</accession>
<organism evidence="3 4">
    <name type="scientific">Aspergillus parasiticus</name>
    <dbReference type="NCBI Taxonomy" id="5067"/>
    <lineage>
        <taxon>Eukaryota</taxon>
        <taxon>Fungi</taxon>
        <taxon>Dikarya</taxon>
        <taxon>Ascomycota</taxon>
        <taxon>Pezizomycotina</taxon>
        <taxon>Eurotiomycetes</taxon>
        <taxon>Eurotiomycetidae</taxon>
        <taxon>Eurotiales</taxon>
        <taxon>Aspergillaceae</taxon>
        <taxon>Aspergillus</taxon>
        <taxon>Aspergillus subgen. Circumdati</taxon>
    </lineage>
</organism>